<dbReference type="EMBL" id="CP014989">
    <property type="protein sequence ID" value="ANS79861.1"/>
    <property type="molecule type" value="Genomic_DNA"/>
</dbReference>
<organism evidence="8 9">
    <name type="scientific">Serinicoccus hydrothermalis</name>
    <dbReference type="NCBI Taxonomy" id="1758689"/>
    <lineage>
        <taxon>Bacteria</taxon>
        <taxon>Bacillati</taxon>
        <taxon>Actinomycetota</taxon>
        <taxon>Actinomycetes</taxon>
        <taxon>Micrococcales</taxon>
        <taxon>Ornithinimicrobiaceae</taxon>
        <taxon>Serinicoccus</taxon>
    </lineage>
</organism>
<evidence type="ECO:0000256" key="4">
    <source>
        <dbReference type="ARBA" id="ARBA00022989"/>
    </source>
</evidence>
<keyword evidence="5 6" id="KW-0472">Membrane</keyword>
<dbReference type="GO" id="GO:0005886">
    <property type="term" value="C:plasma membrane"/>
    <property type="evidence" value="ECO:0007669"/>
    <property type="project" value="TreeGrafter"/>
</dbReference>
<feature type="domain" description="GtrA/DPMS transmembrane" evidence="7">
    <location>
        <begin position="8"/>
        <end position="121"/>
    </location>
</feature>
<evidence type="ECO:0000256" key="1">
    <source>
        <dbReference type="ARBA" id="ARBA00004141"/>
    </source>
</evidence>
<evidence type="ECO:0000256" key="3">
    <source>
        <dbReference type="ARBA" id="ARBA00022692"/>
    </source>
</evidence>
<evidence type="ECO:0000256" key="6">
    <source>
        <dbReference type="SAM" id="Phobius"/>
    </source>
</evidence>
<evidence type="ECO:0000256" key="5">
    <source>
        <dbReference type="ARBA" id="ARBA00023136"/>
    </source>
</evidence>
<keyword evidence="3 6" id="KW-0812">Transmembrane</keyword>
<feature type="transmembrane region" description="Helical" evidence="6">
    <location>
        <begin position="33"/>
        <end position="56"/>
    </location>
</feature>
<dbReference type="Proteomes" id="UP000092482">
    <property type="component" value="Chromosome"/>
</dbReference>
<dbReference type="KEGG" id="serj:SGUI_2465"/>
<feature type="transmembrane region" description="Helical" evidence="6">
    <location>
        <begin position="68"/>
        <end position="87"/>
    </location>
</feature>
<proteinExistence type="inferred from homology"/>
<dbReference type="PANTHER" id="PTHR38459:SF1">
    <property type="entry name" value="PROPHAGE BACTOPRENOL-LINKED GLUCOSE TRANSLOCASE HOMOLOG"/>
    <property type="match status" value="1"/>
</dbReference>
<comment type="subcellular location">
    <subcellularLocation>
        <location evidence="1">Membrane</location>
        <topology evidence="1">Multi-pass membrane protein</topology>
    </subcellularLocation>
</comment>
<feature type="transmembrane region" description="Helical" evidence="6">
    <location>
        <begin position="93"/>
        <end position="115"/>
    </location>
</feature>
<evidence type="ECO:0000259" key="7">
    <source>
        <dbReference type="Pfam" id="PF04138"/>
    </source>
</evidence>
<dbReference type="AlphaFoldDB" id="A0A1B1NEM6"/>
<protein>
    <submittedName>
        <fullName evidence="8">Membrane spanning protein, GtrA-family</fullName>
    </submittedName>
</protein>
<sequence length="127" mass="14279">MPETAIGFAAISSFTYALDLTLLAVLFDVLRWPYPLAVTTGYVVAFGLAFVLNRWLNFQSHGPVGRQTGRYVVTVLANYLLFILALSTTLEWLGVHFLAARLIAGACEAVFMYLMMRSFVFRLKRYA</sequence>
<dbReference type="InterPro" id="IPR051401">
    <property type="entry name" value="GtrA_CellWall_Glycosyl"/>
</dbReference>
<evidence type="ECO:0000313" key="8">
    <source>
        <dbReference type="EMBL" id="ANS79861.1"/>
    </source>
</evidence>
<evidence type="ECO:0000256" key="2">
    <source>
        <dbReference type="ARBA" id="ARBA00009399"/>
    </source>
</evidence>
<dbReference type="GO" id="GO:0000271">
    <property type="term" value="P:polysaccharide biosynthetic process"/>
    <property type="evidence" value="ECO:0007669"/>
    <property type="project" value="InterPro"/>
</dbReference>
<reference evidence="8 9" key="1">
    <citation type="submission" date="2016-03" db="EMBL/GenBank/DDBJ databases">
        <title>Shallow-sea hydrothermal system.</title>
        <authorList>
            <person name="Tang K."/>
        </authorList>
    </citation>
    <scope>NUCLEOTIDE SEQUENCE [LARGE SCALE GENOMIC DNA]</scope>
    <source>
        <strain evidence="8 9">JLT9</strain>
    </source>
</reference>
<keyword evidence="9" id="KW-1185">Reference proteome</keyword>
<dbReference type="Pfam" id="PF04138">
    <property type="entry name" value="GtrA_DPMS_TM"/>
    <property type="match status" value="1"/>
</dbReference>
<keyword evidence="4 6" id="KW-1133">Transmembrane helix</keyword>
<evidence type="ECO:0000313" key="9">
    <source>
        <dbReference type="Proteomes" id="UP000092482"/>
    </source>
</evidence>
<accession>A0A1B1NEM6</accession>
<gene>
    <name evidence="8" type="ORF">SGUI_2465</name>
</gene>
<name>A0A1B1NEM6_9MICO</name>
<dbReference type="InterPro" id="IPR007267">
    <property type="entry name" value="GtrA_DPMS_TM"/>
</dbReference>
<dbReference type="PANTHER" id="PTHR38459">
    <property type="entry name" value="PROPHAGE BACTOPRENOL-LINKED GLUCOSE TRANSLOCASE HOMOLOG"/>
    <property type="match status" value="1"/>
</dbReference>
<dbReference type="RefSeq" id="WP_237141355.1">
    <property type="nucleotide sequence ID" value="NZ_CP014989.1"/>
</dbReference>
<comment type="similarity">
    <text evidence="2">Belongs to the GtrA family.</text>
</comment>
<dbReference type="STRING" id="1758689.SGUI_2465"/>